<dbReference type="InterPro" id="IPR036390">
    <property type="entry name" value="WH_DNA-bd_sf"/>
</dbReference>
<evidence type="ECO:0000259" key="1">
    <source>
        <dbReference type="PROSITE" id="PS50995"/>
    </source>
</evidence>
<dbReference type="SMART" id="SM00347">
    <property type="entry name" value="HTH_MARR"/>
    <property type="match status" value="1"/>
</dbReference>
<comment type="caution">
    <text evidence="2">The sequence shown here is derived from an EMBL/GenBank/DDBJ whole genome shotgun (WGS) entry which is preliminary data.</text>
</comment>
<feature type="domain" description="HTH marR-type" evidence="1">
    <location>
        <begin position="16"/>
        <end position="155"/>
    </location>
</feature>
<dbReference type="RefSeq" id="WP_167984038.1">
    <property type="nucleotide sequence ID" value="NZ_JAATEJ010000013.1"/>
</dbReference>
<sequence length="175" mass="18890">MASPETASGAIPKDAGAELARLEVALSALVRWSESKHTRAEVARRAGSDIAPSALRLLEHFDVAGAMRVSDIAECLRIDISTASLQLRQLRAGDLVSRHRDPADGRSGVLAITPHGRRVLERVRAARRDLLAEFLGDVPPGDLRLASDVLIRVQDHMLAAMADAGHVTRTDRPID</sequence>
<dbReference type="PANTHER" id="PTHR33164:SF57">
    <property type="entry name" value="MARR-FAMILY TRANSCRIPTIONAL REGULATOR"/>
    <property type="match status" value="1"/>
</dbReference>
<gene>
    <name evidence="2" type="ORF">HCN08_17450</name>
</gene>
<keyword evidence="3" id="KW-1185">Reference proteome</keyword>
<evidence type="ECO:0000313" key="2">
    <source>
        <dbReference type="EMBL" id="NJP45169.1"/>
    </source>
</evidence>
<organism evidence="2 3">
    <name type="scientific">Actinacidiphila epipremni</name>
    <dbReference type="NCBI Taxonomy" id="2053013"/>
    <lineage>
        <taxon>Bacteria</taxon>
        <taxon>Bacillati</taxon>
        <taxon>Actinomycetota</taxon>
        <taxon>Actinomycetes</taxon>
        <taxon>Kitasatosporales</taxon>
        <taxon>Streptomycetaceae</taxon>
        <taxon>Actinacidiphila</taxon>
    </lineage>
</organism>
<dbReference type="EMBL" id="JAATEJ010000013">
    <property type="protein sequence ID" value="NJP45169.1"/>
    <property type="molecule type" value="Genomic_DNA"/>
</dbReference>
<dbReference type="InterPro" id="IPR000835">
    <property type="entry name" value="HTH_MarR-typ"/>
</dbReference>
<dbReference type="InterPro" id="IPR039422">
    <property type="entry name" value="MarR/SlyA-like"/>
</dbReference>
<proteinExistence type="predicted"/>
<evidence type="ECO:0000313" key="3">
    <source>
        <dbReference type="Proteomes" id="UP000734511"/>
    </source>
</evidence>
<reference evidence="2 3" key="1">
    <citation type="submission" date="2020-03" db="EMBL/GenBank/DDBJ databases">
        <title>WGS of actinomycetes isolated from Thailand.</title>
        <authorList>
            <person name="Thawai C."/>
        </authorList>
    </citation>
    <scope>NUCLEOTIDE SEQUENCE [LARGE SCALE GENOMIC DNA]</scope>
    <source>
        <strain evidence="2 3">PRB2-1</strain>
    </source>
</reference>
<protein>
    <submittedName>
        <fullName evidence="2">Winged helix-turn-helix transcriptional regulator</fullName>
    </submittedName>
</protein>
<accession>A0ABX0ZMQ9</accession>
<dbReference type="Proteomes" id="UP000734511">
    <property type="component" value="Unassembled WGS sequence"/>
</dbReference>
<dbReference type="Gene3D" id="1.10.10.10">
    <property type="entry name" value="Winged helix-like DNA-binding domain superfamily/Winged helix DNA-binding domain"/>
    <property type="match status" value="1"/>
</dbReference>
<dbReference type="PANTHER" id="PTHR33164">
    <property type="entry name" value="TRANSCRIPTIONAL REGULATOR, MARR FAMILY"/>
    <property type="match status" value="1"/>
</dbReference>
<dbReference type="SUPFAM" id="SSF46785">
    <property type="entry name" value="Winged helix' DNA-binding domain"/>
    <property type="match status" value="1"/>
</dbReference>
<dbReference type="InterPro" id="IPR036388">
    <property type="entry name" value="WH-like_DNA-bd_sf"/>
</dbReference>
<dbReference type="PROSITE" id="PS50995">
    <property type="entry name" value="HTH_MARR_2"/>
    <property type="match status" value="1"/>
</dbReference>
<name>A0ABX0ZMQ9_9ACTN</name>
<dbReference type="Pfam" id="PF01047">
    <property type="entry name" value="MarR"/>
    <property type="match status" value="1"/>
</dbReference>